<dbReference type="NCBIfam" id="NF033441">
    <property type="entry name" value="BREX_BrxC"/>
    <property type="match status" value="1"/>
</dbReference>
<organism evidence="4 5">
    <name type="scientific">Desulfamplus magnetovallimortis</name>
    <dbReference type="NCBI Taxonomy" id="1246637"/>
    <lineage>
        <taxon>Bacteria</taxon>
        <taxon>Pseudomonadati</taxon>
        <taxon>Thermodesulfobacteriota</taxon>
        <taxon>Desulfobacteria</taxon>
        <taxon>Desulfobacterales</taxon>
        <taxon>Desulfobacteraceae</taxon>
        <taxon>Desulfamplus</taxon>
    </lineage>
</organism>
<dbReference type="InterPro" id="IPR027417">
    <property type="entry name" value="P-loop_NTPase"/>
</dbReference>
<proteinExistence type="predicted"/>
<evidence type="ECO:0000256" key="2">
    <source>
        <dbReference type="SAM" id="MobiDB-lite"/>
    </source>
</evidence>
<evidence type="ECO:0000313" key="5">
    <source>
        <dbReference type="Proteomes" id="UP000191931"/>
    </source>
</evidence>
<dbReference type="SUPFAM" id="SSF52540">
    <property type="entry name" value="P-loop containing nucleoside triphosphate hydrolases"/>
    <property type="match status" value="1"/>
</dbReference>
<name>A0A1W1H537_9BACT</name>
<feature type="region of interest" description="Disordered" evidence="2">
    <location>
        <begin position="1142"/>
        <end position="1168"/>
    </location>
</feature>
<dbReference type="InterPro" id="IPR047679">
    <property type="entry name" value="BREX_BrxC"/>
</dbReference>
<feature type="domain" description="Probable ATP-binding protein BrxC winged helix-turn-helix" evidence="3">
    <location>
        <begin position="798"/>
        <end position="875"/>
    </location>
</feature>
<keyword evidence="1" id="KW-0175">Coiled coil</keyword>
<dbReference type="InterPro" id="IPR058038">
    <property type="entry name" value="BREX_BrxC_wHTH"/>
</dbReference>
<gene>
    <name evidence="4" type="ORF">MTBBW1_1040021</name>
</gene>
<dbReference type="OrthoDB" id="3201900at2"/>
<dbReference type="RefSeq" id="WP_080803995.1">
    <property type="nucleotide sequence ID" value="NZ_LT828545.1"/>
</dbReference>
<accession>A0A1W1H537</accession>
<dbReference type="Pfam" id="PF25791">
    <property type="entry name" value="WHD_BREX_BrxC"/>
    <property type="match status" value="1"/>
</dbReference>
<dbReference type="AlphaFoldDB" id="A0A1W1H537"/>
<dbReference type="STRING" id="1246637.MTBBW1_1040021"/>
<dbReference type="Proteomes" id="UP000191931">
    <property type="component" value="Unassembled WGS sequence"/>
</dbReference>
<evidence type="ECO:0000259" key="3">
    <source>
        <dbReference type="Pfam" id="PF25791"/>
    </source>
</evidence>
<reference evidence="4 5" key="1">
    <citation type="submission" date="2017-03" db="EMBL/GenBank/DDBJ databases">
        <authorList>
            <person name="Afonso C.L."/>
            <person name="Miller P.J."/>
            <person name="Scott M.A."/>
            <person name="Spackman E."/>
            <person name="Goraichik I."/>
            <person name="Dimitrov K.M."/>
            <person name="Suarez D.L."/>
            <person name="Swayne D.E."/>
        </authorList>
    </citation>
    <scope>NUCLEOTIDE SEQUENCE [LARGE SCALE GENOMIC DNA]</scope>
    <source>
        <strain evidence="4">PRJEB14757</strain>
    </source>
</reference>
<dbReference type="EMBL" id="FWEV01000007">
    <property type="protein sequence ID" value="SLM27564.1"/>
    <property type="molecule type" value="Genomic_DNA"/>
</dbReference>
<keyword evidence="5" id="KW-1185">Reference proteome</keyword>
<feature type="coiled-coil region" evidence="1">
    <location>
        <begin position="1043"/>
        <end position="1078"/>
    </location>
</feature>
<evidence type="ECO:0000256" key="1">
    <source>
        <dbReference type="SAM" id="Coils"/>
    </source>
</evidence>
<feature type="compositionally biased region" description="Basic residues" evidence="2">
    <location>
        <begin position="1142"/>
        <end position="1153"/>
    </location>
</feature>
<sequence length="1205" mass="136026">MNINSLFDPNKDIHRTIEKVITYSASQSHRLKSEISEYVVTDSIEEQFEKLLEKMQVGMDVGGENEVGVWVSGFYGSGKSSFTKYLGLSFDNAVELDGTPFMKHLQDRLNRPASRALLSTITKRFPASVLLLDLASEQLVGATMEEVSTVLYYKVLQWAGYSRNLKVATLERKIKKEGRYQEFLDIVRKEYDVEWGDYQNDELVVDSIIPEIAHRMYPNIFKDETSFSTETSTIIRFENERVQEMIDIIRETSDKQYIIFIVDEVGQYVGSRKNLILNLDGLAKNLKQIGDGKVWFIGTAQQTLTEDNAHAALNSPDLYKLKDRFPIQIDLESSDIKEICYKRLLGKSSTGEAELGAIFDKHGQALRHNTKLEDAKYYGVDFDKKTFINLYPFLPAHFDILLHLLGALAKSTGGIGLRSAIKVIQDILLEGSQGRRSVVDQEVGWLATTVTLYETLEKDIQRAFSHIHQAVEKVLIRFPDSELHKDIAKAVAVLQILGNLPVTVQNVASLMHPSVDADSKKDQVEKAVQELINDPLVPFGEQDNNLCFFSEKLNDIEQERSQIPLRTADTRRIFNEALKSAFSPLPSTRLNESLSVRTGLKVQSGSMISTITGDKDTIQTIVEFVEPSDYDTVRTRFIDDSRHRSSQYIIYLLGRTHSDIDNKVKEIFKCQEIARRHRNDPDQSVKEYCTSQVDRSNKLISELQHLIKRSLSQGSFIFKGQSTAVESLNPDVLEAAKKHLAKVAAQIFDRNKEASVRAETALAEKFLKIGNLSAITDKIDPLGLVQMNGGTPSIKFDHKALLSIRDYIDKNGTVDGKRLMEHFTEAPFGWSQDTLRYLIASLLVAGEIKLKVSGHEVTVNGQKAIDALKTNNAFKPIGVSLRDERPSMEILARAAQRLTILLGDNIIPLEDVISKATTKSFPEIQHKFGSLAEKMATYALPGRDQILQMNQEITDVLLTDGSDAPQRLGGEDSLLYENLRRADEIKKALESGLEKTLKELLEHRKDIEKLPNSGVPGALKKELESELTKLGDHLNKDDFYKHAADLNTILTSLQSQAKKAAQEMMEAQKQIIKNAEKALLQIPQWVEFTQEEQNNVLSGLDDLIKEVEPDLKGLYQLIHQDFDINSHINELKEKIVKDGRERKKRRLEKGKKKKEGEERTKLSRTISIPSTLSEPSQVDDLIQSFQDLKEEAACYQDIEISISTI</sequence>
<protein>
    <recommendedName>
        <fullName evidence="3">Probable ATP-binding protein BrxC winged helix-turn-helix domain-containing protein</fullName>
    </recommendedName>
</protein>
<evidence type="ECO:0000313" key="4">
    <source>
        <dbReference type="EMBL" id="SLM27564.1"/>
    </source>
</evidence>